<organism evidence="2 3">
    <name type="scientific">Saponaria officinalis</name>
    <name type="common">Common soapwort</name>
    <name type="synonym">Lychnis saponaria</name>
    <dbReference type="NCBI Taxonomy" id="3572"/>
    <lineage>
        <taxon>Eukaryota</taxon>
        <taxon>Viridiplantae</taxon>
        <taxon>Streptophyta</taxon>
        <taxon>Embryophyta</taxon>
        <taxon>Tracheophyta</taxon>
        <taxon>Spermatophyta</taxon>
        <taxon>Magnoliopsida</taxon>
        <taxon>eudicotyledons</taxon>
        <taxon>Gunneridae</taxon>
        <taxon>Pentapetalae</taxon>
        <taxon>Caryophyllales</taxon>
        <taxon>Caryophyllaceae</taxon>
        <taxon>Caryophylleae</taxon>
        <taxon>Saponaria</taxon>
    </lineage>
</organism>
<evidence type="ECO:0000313" key="3">
    <source>
        <dbReference type="Proteomes" id="UP001443914"/>
    </source>
</evidence>
<dbReference type="InterPro" id="IPR032795">
    <property type="entry name" value="DUF3741-assoc"/>
</dbReference>
<dbReference type="PANTHER" id="PTHR35499:SF4">
    <property type="entry name" value="ALC-INTERACTING PROTEIN 1"/>
    <property type="match status" value="1"/>
</dbReference>
<evidence type="ECO:0000313" key="2">
    <source>
        <dbReference type="EMBL" id="KAK9716000.1"/>
    </source>
</evidence>
<dbReference type="EMBL" id="JBDFQZ010000006">
    <property type="protein sequence ID" value="KAK9716000.1"/>
    <property type="molecule type" value="Genomic_DNA"/>
</dbReference>
<reference evidence="2 3" key="1">
    <citation type="submission" date="2024-03" db="EMBL/GenBank/DDBJ databases">
        <title>WGS assembly of Saponaria officinalis var. Norfolk2.</title>
        <authorList>
            <person name="Jenkins J."/>
            <person name="Shu S."/>
            <person name="Grimwood J."/>
            <person name="Barry K."/>
            <person name="Goodstein D."/>
            <person name="Schmutz J."/>
            <person name="Leebens-Mack J."/>
            <person name="Osbourn A."/>
        </authorList>
    </citation>
    <scope>NUCLEOTIDE SEQUENCE [LARGE SCALE GENOMIC DNA]</scope>
    <source>
        <strain evidence="3">cv. Norfolk2</strain>
        <strain evidence="2">JIC</strain>
        <tissue evidence="2">Leaf</tissue>
    </source>
</reference>
<keyword evidence="3" id="KW-1185">Reference proteome</keyword>
<dbReference type="PANTHER" id="PTHR35499">
    <property type="entry name" value="OS05G0128300 PROTEIN"/>
    <property type="match status" value="1"/>
</dbReference>
<name>A0AAW1KF07_SAPOF</name>
<feature type="domain" description="DUF3741" evidence="1">
    <location>
        <begin position="73"/>
        <end position="88"/>
    </location>
</feature>
<dbReference type="AlphaFoldDB" id="A0AAW1KF07"/>
<evidence type="ECO:0000259" key="1">
    <source>
        <dbReference type="Pfam" id="PF14383"/>
    </source>
</evidence>
<comment type="caution">
    <text evidence="2">The sequence shown here is derived from an EMBL/GenBank/DDBJ whole genome shotgun (WGS) entry which is preliminary data.</text>
</comment>
<protein>
    <recommendedName>
        <fullName evidence="1">DUF3741 domain-containing protein</fullName>
    </recommendedName>
</protein>
<dbReference type="EMBL" id="JBDFQZ010000006">
    <property type="protein sequence ID" value="KAK9716001.1"/>
    <property type="molecule type" value="Genomic_DNA"/>
</dbReference>
<proteinExistence type="predicted"/>
<sequence>MSSSKKNPNNYSGCFSNIFGRFNCTGNLPTHPCPQEKIPEKNLNSTKTDVSNNNCSKIRAIVVTTGVQPKGNPGIVARLMGLDSLPNDNTTSKSPLSINDSLSRSKSLNSLNFLPDFNTTKGTFHRRVRTSSSASFREQGDRLLGTIDENLETNGEKMKDIDKGHDNEEIKQAKGKTVKPEIFKGNECRKGRKNSESMKSYKQERYYKGNYTSCRTKTSENDLKKTSVRENVGRTNNNSRDNKCAIQRRKLVTKDKHVKIGSSVLRTNKVDRKNDNYGEVQSDVSSRSPVSVLDHQLDFDSPSREDTKITNATQTTPKLKRTSSPKTNIIHDIPPQESDQISNKKEDDFCNIASKHKVVNANAENFEDLSVQICALAEEQLCKDLTSHVKKYDLFKAHVIEELCHDFGQELLDFLLMELTCELG</sequence>
<dbReference type="Proteomes" id="UP001443914">
    <property type="component" value="Unassembled WGS sequence"/>
</dbReference>
<dbReference type="Pfam" id="PF14383">
    <property type="entry name" value="VARLMGL"/>
    <property type="match status" value="1"/>
</dbReference>
<accession>A0AAW1KF07</accession>
<gene>
    <name evidence="2" type="ORF">RND81_06G205000</name>
</gene>